<proteinExistence type="predicted"/>
<dbReference type="Proteomes" id="UP000712281">
    <property type="component" value="Unassembled WGS sequence"/>
</dbReference>
<evidence type="ECO:0000313" key="2">
    <source>
        <dbReference type="EMBL" id="KAF2579119.1"/>
    </source>
</evidence>
<organism evidence="2 3">
    <name type="scientific">Brassica cretica</name>
    <name type="common">Mustard</name>
    <dbReference type="NCBI Taxonomy" id="69181"/>
    <lineage>
        <taxon>Eukaryota</taxon>
        <taxon>Viridiplantae</taxon>
        <taxon>Streptophyta</taxon>
        <taxon>Embryophyta</taxon>
        <taxon>Tracheophyta</taxon>
        <taxon>Spermatophyta</taxon>
        <taxon>Magnoliopsida</taxon>
        <taxon>eudicotyledons</taxon>
        <taxon>Gunneridae</taxon>
        <taxon>Pentapetalae</taxon>
        <taxon>rosids</taxon>
        <taxon>malvids</taxon>
        <taxon>Brassicales</taxon>
        <taxon>Brassicaceae</taxon>
        <taxon>Brassiceae</taxon>
        <taxon>Brassica</taxon>
    </lineage>
</organism>
<comment type="caution">
    <text evidence="2">The sequence shown here is derived from an EMBL/GenBank/DDBJ whole genome shotgun (WGS) entry which is preliminary data.</text>
</comment>
<evidence type="ECO:0000256" key="1">
    <source>
        <dbReference type="SAM" id="MobiDB-lite"/>
    </source>
</evidence>
<dbReference type="AlphaFoldDB" id="A0A8S9JBM2"/>
<name>A0A8S9JBM2_BRACR</name>
<accession>A0A8S9JBM2</accession>
<evidence type="ECO:0000313" key="3">
    <source>
        <dbReference type="Proteomes" id="UP000712281"/>
    </source>
</evidence>
<protein>
    <submittedName>
        <fullName evidence="2">Uncharacterized protein</fullName>
    </submittedName>
</protein>
<feature type="compositionally biased region" description="Acidic residues" evidence="1">
    <location>
        <begin position="93"/>
        <end position="102"/>
    </location>
</feature>
<sequence>MRRKQVSAIGWKLPPAWLYNKFVHHRLQLRDSGRAPHEHDVSIDGWKQHRIKEDWNRASPHNSETPGSSAVASETAFLYNERRSPELPGGEADTGEEEQDEAEVYRRQRRSWTTSVGSETQICLPTPEKLTRTGPSTFNLYPEPHHCSRGSHGPREFDFRSDERRRGKYRAYSISVGRKRVVLGYEHGVLRNTNPRYVSKLYEVVPPVLTKLRKIIWDRALGLGLERPKSVTMDWLEAYCKKASSAYIDRGVARPCNDCNIVVCSMQ</sequence>
<gene>
    <name evidence="2" type="ORF">F2Q68_00006402</name>
</gene>
<reference evidence="2" key="1">
    <citation type="submission" date="2019-12" db="EMBL/GenBank/DDBJ databases">
        <title>Genome sequencing and annotation of Brassica cretica.</title>
        <authorList>
            <person name="Studholme D.J."/>
            <person name="Sarris P.F."/>
        </authorList>
    </citation>
    <scope>NUCLEOTIDE SEQUENCE</scope>
    <source>
        <strain evidence="2">PFS-001/15</strain>
        <tissue evidence="2">Leaf</tissue>
    </source>
</reference>
<feature type="region of interest" description="Disordered" evidence="1">
    <location>
        <begin position="81"/>
        <end position="111"/>
    </location>
</feature>
<dbReference type="EMBL" id="QGKW02001660">
    <property type="protein sequence ID" value="KAF2579119.1"/>
    <property type="molecule type" value="Genomic_DNA"/>
</dbReference>